<keyword evidence="2" id="KW-1185">Reference proteome</keyword>
<sequence length="306" mass="35286">MTLPEGYSKAGPCQYYKLKRSLYGLKQANRQWKHELTTQLSQRKYILDIVNDMKLNEVKHAPTPLVSDWSSYDPNSPMFHDPSQYRRLVGRLLYLDFTRLDVTYYVHLLSQFLQQPIVSQWNVVLHVVKYLKGTANYGLFYSANTDLQLQAYCDSDWAKCPHTRRSTSGYCITIGGSLVSRKSKKQHTIAKSSNEAEYRSAASTVCEIKWLVYVLKDFGVSVSQLVPLFCDNKSVITMIENPVFHERTKHIAFDCHFIRDHFKVGFIKPHYILSRQQLADVFTKPLPAYLLADLLSKIHFSSVNAS</sequence>
<dbReference type="SUPFAM" id="SSF56672">
    <property type="entry name" value="DNA/RNA polymerases"/>
    <property type="match status" value="1"/>
</dbReference>
<keyword evidence="1" id="KW-0812">Transmembrane</keyword>
<accession>A0AAV3RQN0</accession>
<comment type="caution">
    <text evidence="1">The sequence shown here is derived from an EMBL/GenBank/DDBJ whole genome shotgun (WGS) entry which is preliminary data.</text>
</comment>
<reference evidence="1 2" key="1">
    <citation type="submission" date="2024-01" db="EMBL/GenBank/DDBJ databases">
        <title>The complete chloroplast genome sequence of Lithospermum erythrorhizon: insights into the phylogenetic relationship among Boraginaceae species and the maternal lineages of purple gromwells.</title>
        <authorList>
            <person name="Okada T."/>
            <person name="Watanabe K."/>
        </authorList>
    </citation>
    <scope>NUCLEOTIDE SEQUENCE [LARGE SCALE GENOMIC DNA]</scope>
</reference>
<name>A0AAV3RQN0_LITER</name>
<gene>
    <name evidence="1" type="ORF">LIER_30416</name>
</gene>
<proteinExistence type="predicted"/>
<keyword evidence="1" id="KW-0675">Receptor</keyword>
<evidence type="ECO:0000313" key="2">
    <source>
        <dbReference type="Proteomes" id="UP001454036"/>
    </source>
</evidence>
<dbReference type="PANTHER" id="PTHR11439:SF470">
    <property type="entry name" value="CYSTEINE-RICH RLK (RECEPTOR-LIKE PROTEIN KINASE) 8"/>
    <property type="match status" value="1"/>
</dbReference>
<dbReference type="AlphaFoldDB" id="A0AAV3RQN0"/>
<dbReference type="PANTHER" id="PTHR11439">
    <property type="entry name" value="GAG-POL-RELATED RETROTRANSPOSON"/>
    <property type="match status" value="1"/>
</dbReference>
<dbReference type="EMBL" id="BAABME010010881">
    <property type="protein sequence ID" value="GAA0182729.1"/>
    <property type="molecule type" value="Genomic_DNA"/>
</dbReference>
<dbReference type="Proteomes" id="UP001454036">
    <property type="component" value="Unassembled WGS sequence"/>
</dbReference>
<organism evidence="1 2">
    <name type="scientific">Lithospermum erythrorhizon</name>
    <name type="common">Purple gromwell</name>
    <name type="synonym">Lithospermum officinale var. erythrorhizon</name>
    <dbReference type="NCBI Taxonomy" id="34254"/>
    <lineage>
        <taxon>Eukaryota</taxon>
        <taxon>Viridiplantae</taxon>
        <taxon>Streptophyta</taxon>
        <taxon>Embryophyta</taxon>
        <taxon>Tracheophyta</taxon>
        <taxon>Spermatophyta</taxon>
        <taxon>Magnoliopsida</taxon>
        <taxon>eudicotyledons</taxon>
        <taxon>Gunneridae</taxon>
        <taxon>Pentapetalae</taxon>
        <taxon>asterids</taxon>
        <taxon>lamiids</taxon>
        <taxon>Boraginales</taxon>
        <taxon>Boraginaceae</taxon>
        <taxon>Boraginoideae</taxon>
        <taxon>Lithospermeae</taxon>
        <taxon>Lithospermum</taxon>
    </lineage>
</organism>
<keyword evidence="1" id="KW-0472">Membrane</keyword>
<evidence type="ECO:0000313" key="1">
    <source>
        <dbReference type="EMBL" id="GAA0182729.1"/>
    </source>
</evidence>
<dbReference type="InterPro" id="IPR043502">
    <property type="entry name" value="DNA/RNA_pol_sf"/>
</dbReference>
<dbReference type="CDD" id="cd09272">
    <property type="entry name" value="RNase_HI_RT_Ty1"/>
    <property type="match status" value="1"/>
</dbReference>
<protein>
    <submittedName>
        <fullName evidence="1">Transmembrane signal receptor</fullName>
    </submittedName>
</protein>